<name>A0A9P0EB29_NEZVI</name>
<dbReference type="GO" id="GO:0008081">
    <property type="term" value="F:phosphoric diester hydrolase activity"/>
    <property type="evidence" value="ECO:0007669"/>
    <property type="project" value="InterPro"/>
</dbReference>
<dbReference type="SMART" id="SM00148">
    <property type="entry name" value="PLCXc"/>
    <property type="match status" value="1"/>
</dbReference>
<feature type="signal peptide" evidence="1">
    <location>
        <begin position="1"/>
        <end position="18"/>
    </location>
</feature>
<sequence>MLVVVALLFIADIRAAEGCRDPIVEILVSPLVSKKALRIMDLSWDVGSRWRPGDWVGLYNVNPSWQAKPVFRSHANGALGTVRTGIEEGRVFLEPYYHKLCLGWWAAYWSQNSSQPMAVSCLSSNPRWMEELEPLISSLRLNEAFIPGTHDSGAFHLAYRPFSDNRLTKYVYAQDESIMEQLIHGARYLDLRIGLYDGKFWVNHGIAKVHPLEFILKDVKTFVDNTREIVILDFHEFLNGFKDRTAHIKLLEFIKREVGEHLAPPHLGWSVTLGQLWKMDKRIIAAYNEKTIVRERAGEVWWPVRHAWGDKRKIQDLFLYLKNIFSRNLKTQGIFWSAMAELTPNFWDVLLDKLNGLRQLADDTNKDITNWFRGEWGSKANGVAVDFIRSSGIVETAIRWNKRKARYSLCD</sequence>
<dbReference type="OrthoDB" id="1046782at2759"/>
<dbReference type="PANTHER" id="PTHR13593:SF149">
    <property type="entry name" value="PHOSPHATIDYLINOSITOL-SPECIFIC PHOSPHOLIPASE C X DOMAIN CONTAINING, ISOFORM A"/>
    <property type="match status" value="1"/>
</dbReference>
<keyword evidence="4" id="KW-1185">Reference proteome</keyword>
<evidence type="ECO:0000259" key="2">
    <source>
        <dbReference type="SMART" id="SM00148"/>
    </source>
</evidence>
<dbReference type="EMBL" id="OV725077">
    <property type="protein sequence ID" value="CAH1391654.1"/>
    <property type="molecule type" value="Genomic_DNA"/>
</dbReference>
<evidence type="ECO:0000256" key="1">
    <source>
        <dbReference type="SAM" id="SignalP"/>
    </source>
</evidence>
<dbReference type="AlphaFoldDB" id="A0A9P0EB29"/>
<dbReference type="PANTHER" id="PTHR13593">
    <property type="match status" value="1"/>
</dbReference>
<gene>
    <name evidence="3" type="ORF">NEZAVI_LOCUS2635</name>
</gene>
<feature type="chain" id="PRO_5040169520" description="Phosphatidylinositol-specific phospholipase C X domain-containing protein" evidence="1">
    <location>
        <begin position="19"/>
        <end position="411"/>
    </location>
</feature>
<dbReference type="InterPro" id="IPR051057">
    <property type="entry name" value="PI-PLC_domain"/>
</dbReference>
<dbReference type="SUPFAM" id="SSF51695">
    <property type="entry name" value="PLC-like phosphodiesterases"/>
    <property type="match status" value="1"/>
</dbReference>
<evidence type="ECO:0000313" key="4">
    <source>
        <dbReference type="Proteomes" id="UP001152798"/>
    </source>
</evidence>
<protein>
    <recommendedName>
        <fullName evidence="2">Phosphatidylinositol-specific phospholipase C X domain-containing protein</fullName>
    </recommendedName>
</protein>
<accession>A0A9P0EB29</accession>
<proteinExistence type="predicted"/>
<keyword evidence="1" id="KW-0732">Signal</keyword>
<evidence type="ECO:0000313" key="3">
    <source>
        <dbReference type="EMBL" id="CAH1391654.1"/>
    </source>
</evidence>
<reference evidence="3" key="1">
    <citation type="submission" date="2022-01" db="EMBL/GenBank/DDBJ databases">
        <authorList>
            <person name="King R."/>
        </authorList>
    </citation>
    <scope>NUCLEOTIDE SEQUENCE</scope>
</reference>
<feature type="domain" description="Phosphatidylinositol-specific phospholipase C X" evidence="2">
    <location>
        <begin position="135"/>
        <end position="288"/>
    </location>
</feature>
<dbReference type="GO" id="GO:0006629">
    <property type="term" value="P:lipid metabolic process"/>
    <property type="evidence" value="ECO:0007669"/>
    <property type="project" value="InterPro"/>
</dbReference>
<organism evidence="3 4">
    <name type="scientific">Nezara viridula</name>
    <name type="common">Southern green stink bug</name>
    <name type="synonym">Cimex viridulus</name>
    <dbReference type="NCBI Taxonomy" id="85310"/>
    <lineage>
        <taxon>Eukaryota</taxon>
        <taxon>Metazoa</taxon>
        <taxon>Ecdysozoa</taxon>
        <taxon>Arthropoda</taxon>
        <taxon>Hexapoda</taxon>
        <taxon>Insecta</taxon>
        <taxon>Pterygota</taxon>
        <taxon>Neoptera</taxon>
        <taxon>Paraneoptera</taxon>
        <taxon>Hemiptera</taxon>
        <taxon>Heteroptera</taxon>
        <taxon>Panheteroptera</taxon>
        <taxon>Pentatomomorpha</taxon>
        <taxon>Pentatomoidea</taxon>
        <taxon>Pentatomidae</taxon>
        <taxon>Pentatominae</taxon>
        <taxon>Nezara</taxon>
    </lineage>
</organism>
<dbReference type="InterPro" id="IPR017946">
    <property type="entry name" value="PLC-like_Pdiesterase_TIM-brl"/>
</dbReference>
<dbReference type="InterPro" id="IPR000909">
    <property type="entry name" value="PLipase_C_PInositol-sp_X_dom"/>
</dbReference>
<dbReference type="Proteomes" id="UP001152798">
    <property type="component" value="Chromosome 1"/>
</dbReference>
<dbReference type="Gene3D" id="3.20.20.190">
    <property type="entry name" value="Phosphatidylinositol (PI) phosphodiesterase"/>
    <property type="match status" value="1"/>
</dbReference>